<keyword evidence="2" id="KW-0378">Hydrolase</keyword>
<dbReference type="EMBL" id="CP163302">
    <property type="protein sequence ID" value="XDP44963.1"/>
    <property type="molecule type" value="Genomic_DNA"/>
</dbReference>
<dbReference type="AlphaFoldDB" id="A0AB39L1B2"/>
<organism evidence="2">
    <name type="scientific">Sinomonas puerhi</name>
    <dbReference type="NCBI Taxonomy" id="3238584"/>
    <lineage>
        <taxon>Bacteria</taxon>
        <taxon>Bacillati</taxon>
        <taxon>Actinomycetota</taxon>
        <taxon>Actinomycetes</taxon>
        <taxon>Micrococcales</taxon>
        <taxon>Micrococcaceae</taxon>
        <taxon>Sinomonas</taxon>
    </lineage>
</organism>
<feature type="domain" description="AB hydrolase-1" evidence="1">
    <location>
        <begin position="7"/>
        <end position="237"/>
    </location>
</feature>
<dbReference type="InterPro" id="IPR000073">
    <property type="entry name" value="AB_hydrolase_1"/>
</dbReference>
<protein>
    <submittedName>
        <fullName evidence="2">Alpha/beta fold hydrolase</fullName>
    </submittedName>
</protein>
<dbReference type="PANTHER" id="PTHR43194:SF2">
    <property type="entry name" value="PEROXISOMAL MEMBRANE PROTEIN LPX1"/>
    <property type="match status" value="1"/>
</dbReference>
<sequence length="246" mass="25137">MTAAAPFVLLHGWACPTATWRAVAERLTAAGHDVVVPELLGYGSDPSRLLERAWTLEAAAHDVARVLERAGSPAVLAGHSLGGSVAATVAALRPELVTAVAFVGMVPVPPGAATAERLSRMFLGSEGPPSREAIEACLAAWYGTVPEDPGLAAELKTAFGVPGPVLRGSLRAALGGVQPGVTETLTGPVAVVLGANDCTRPPEDVERLLAAHPDWSLTTVPDAGHMVQWEAPDACASALASLAEGL</sequence>
<dbReference type="InterPro" id="IPR050228">
    <property type="entry name" value="Carboxylesterase_BioH"/>
</dbReference>
<gene>
    <name evidence="2" type="ORF">AB5L97_17105</name>
</gene>
<reference evidence="2" key="1">
    <citation type="submission" date="2024-07" db="EMBL/GenBank/DDBJ databases">
        <authorList>
            <person name="fu j."/>
        </authorList>
    </citation>
    <scope>NUCLEOTIDE SEQUENCE</scope>
    <source>
        <strain evidence="2">P10A9</strain>
    </source>
</reference>
<accession>A0AB39L1B2</accession>
<dbReference type="Gene3D" id="3.40.50.1820">
    <property type="entry name" value="alpha/beta hydrolase"/>
    <property type="match status" value="1"/>
</dbReference>
<dbReference type="Pfam" id="PF12697">
    <property type="entry name" value="Abhydrolase_6"/>
    <property type="match status" value="1"/>
</dbReference>
<evidence type="ECO:0000313" key="2">
    <source>
        <dbReference type="EMBL" id="XDP44963.1"/>
    </source>
</evidence>
<dbReference type="PANTHER" id="PTHR43194">
    <property type="entry name" value="HYDROLASE ALPHA/BETA FOLD FAMILY"/>
    <property type="match status" value="1"/>
</dbReference>
<dbReference type="PRINTS" id="PR00412">
    <property type="entry name" value="EPOXHYDRLASE"/>
</dbReference>
<dbReference type="KEGG" id="spue:AB5L97_17105"/>
<dbReference type="GO" id="GO:0016787">
    <property type="term" value="F:hydrolase activity"/>
    <property type="evidence" value="ECO:0007669"/>
    <property type="project" value="UniProtKB-KW"/>
</dbReference>
<evidence type="ECO:0000259" key="1">
    <source>
        <dbReference type="Pfam" id="PF12697"/>
    </source>
</evidence>
<dbReference type="RefSeq" id="WP_369045561.1">
    <property type="nucleotide sequence ID" value="NZ_CP163302.1"/>
</dbReference>
<dbReference type="PRINTS" id="PR00111">
    <property type="entry name" value="ABHYDROLASE"/>
</dbReference>
<proteinExistence type="predicted"/>
<name>A0AB39L1B2_9MICC</name>
<dbReference type="InterPro" id="IPR029058">
    <property type="entry name" value="AB_hydrolase_fold"/>
</dbReference>
<dbReference type="SUPFAM" id="SSF53474">
    <property type="entry name" value="alpha/beta-Hydrolases"/>
    <property type="match status" value="1"/>
</dbReference>
<dbReference type="InterPro" id="IPR000639">
    <property type="entry name" value="Epox_hydrolase-like"/>
</dbReference>